<proteinExistence type="predicted"/>
<organism evidence="1 2">
    <name type="scientific">Lentzea atacamensis</name>
    <dbReference type="NCBI Taxonomy" id="531938"/>
    <lineage>
        <taxon>Bacteria</taxon>
        <taxon>Bacillati</taxon>
        <taxon>Actinomycetota</taxon>
        <taxon>Actinomycetes</taxon>
        <taxon>Pseudonocardiales</taxon>
        <taxon>Pseudonocardiaceae</taxon>
        <taxon>Lentzea</taxon>
    </lineage>
</organism>
<sequence length="163" mass="17849">MYHDVDRDSYRRAMADTLKTLQERSGLSYNETVKRAGLGQGALGKFIVADMVPSMESFVRLCAAFDVNVFATLLQVYETCLAAQGKLVPTDYDQVPGRHELAAVLAFAGAPVSAMSFAHWCCNKAFGCRCAPQCTCSCGGCHLTAQEQERVYEVYRLSPRSCG</sequence>
<reference evidence="1 2" key="1">
    <citation type="submission" date="2018-05" db="EMBL/GenBank/DDBJ databases">
        <title>Genomic Encyclopedia of Type Strains, Phase IV (KMG-IV): sequencing the most valuable type-strain genomes for metagenomic binning, comparative biology and taxonomic classification.</title>
        <authorList>
            <person name="Goeker M."/>
        </authorList>
    </citation>
    <scope>NUCLEOTIDE SEQUENCE [LARGE SCALE GENOMIC DNA]</scope>
    <source>
        <strain evidence="1 2">DSM 45480</strain>
    </source>
</reference>
<dbReference type="GO" id="GO:0003677">
    <property type="term" value="F:DNA binding"/>
    <property type="evidence" value="ECO:0007669"/>
    <property type="project" value="InterPro"/>
</dbReference>
<dbReference type="InterPro" id="IPR010982">
    <property type="entry name" value="Lambda_DNA-bd_dom_sf"/>
</dbReference>
<dbReference type="Gene3D" id="1.10.260.40">
    <property type="entry name" value="lambda repressor-like DNA-binding domains"/>
    <property type="match status" value="1"/>
</dbReference>
<protein>
    <submittedName>
        <fullName evidence="1">Uncharacterized protein</fullName>
    </submittedName>
</protein>
<dbReference type="InterPro" id="IPR001387">
    <property type="entry name" value="Cro/C1-type_HTH"/>
</dbReference>
<dbReference type="SUPFAM" id="SSF47413">
    <property type="entry name" value="lambda repressor-like DNA-binding domains"/>
    <property type="match status" value="1"/>
</dbReference>
<evidence type="ECO:0000313" key="2">
    <source>
        <dbReference type="Proteomes" id="UP000246005"/>
    </source>
</evidence>
<dbReference type="EMBL" id="QGHB01000008">
    <property type="protein sequence ID" value="PWK84563.1"/>
    <property type="molecule type" value="Genomic_DNA"/>
</dbReference>
<dbReference type="RefSeq" id="WP_109638856.1">
    <property type="nucleotide sequence ID" value="NZ_QGHB01000008.1"/>
</dbReference>
<dbReference type="AlphaFoldDB" id="A0A316HWR7"/>
<comment type="caution">
    <text evidence="1">The sequence shown here is derived from an EMBL/GenBank/DDBJ whole genome shotgun (WGS) entry which is preliminary data.</text>
</comment>
<dbReference type="Proteomes" id="UP000246005">
    <property type="component" value="Unassembled WGS sequence"/>
</dbReference>
<evidence type="ECO:0000313" key="1">
    <source>
        <dbReference type="EMBL" id="PWK84563.1"/>
    </source>
</evidence>
<name>A0A316HWR7_9PSEU</name>
<gene>
    <name evidence="1" type="ORF">C8D88_108178</name>
</gene>
<dbReference type="CDD" id="cd00093">
    <property type="entry name" value="HTH_XRE"/>
    <property type="match status" value="1"/>
</dbReference>
<accession>A0A316HWR7</accession>